<comment type="similarity">
    <text evidence="1">Belongs to the multicopper oxidase family.</text>
</comment>
<evidence type="ECO:0000259" key="6">
    <source>
        <dbReference type="Pfam" id="PF00394"/>
    </source>
</evidence>
<evidence type="ECO:0000259" key="8">
    <source>
        <dbReference type="Pfam" id="PF07732"/>
    </source>
</evidence>
<dbReference type="InterPro" id="IPR045087">
    <property type="entry name" value="Cu-oxidase_fam"/>
</dbReference>
<dbReference type="InterPro" id="IPR001117">
    <property type="entry name" value="Cu-oxidase_2nd"/>
</dbReference>
<dbReference type="EMBL" id="JACBAF010001942">
    <property type="protein sequence ID" value="KAF7171255.1"/>
    <property type="molecule type" value="Genomic_DNA"/>
</dbReference>
<accession>A0A8H6QCN1</accession>
<evidence type="ECO:0000256" key="1">
    <source>
        <dbReference type="ARBA" id="ARBA00010609"/>
    </source>
</evidence>
<dbReference type="GO" id="GO:0005507">
    <property type="term" value="F:copper ion binding"/>
    <property type="evidence" value="ECO:0007669"/>
    <property type="project" value="InterPro"/>
</dbReference>
<dbReference type="PANTHER" id="PTHR11709">
    <property type="entry name" value="MULTI-COPPER OXIDASE"/>
    <property type="match status" value="1"/>
</dbReference>
<evidence type="ECO:0000256" key="3">
    <source>
        <dbReference type="ARBA" id="ARBA00023002"/>
    </source>
</evidence>
<dbReference type="Proteomes" id="UP000662466">
    <property type="component" value="Unassembled WGS sequence"/>
</dbReference>
<dbReference type="InterPro" id="IPR002355">
    <property type="entry name" value="Cu_oxidase_Cu_BS"/>
</dbReference>
<dbReference type="GO" id="GO:0016491">
    <property type="term" value="F:oxidoreductase activity"/>
    <property type="evidence" value="ECO:0007669"/>
    <property type="project" value="UniProtKB-KW"/>
</dbReference>
<reference evidence="9" key="1">
    <citation type="submission" date="2020-06" db="EMBL/GenBank/DDBJ databases">
        <title>Draft genome sequences of strains closely related to Aspergillus parafelis and Aspergillus hiratsukae.</title>
        <authorList>
            <person name="Dos Santos R.A.C."/>
            <person name="Rivero-Menendez O."/>
            <person name="Steenwyk J.L."/>
            <person name="Mead M.E."/>
            <person name="Goldman G.H."/>
            <person name="Alastruey-Izquierdo A."/>
            <person name="Rokas A."/>
        </authorList>
    </citation>
    <scope>NUCLEOTIDE SEQUENCE</scope>
    <source>
        <strain evidence="9">CNM-CM6106</strain>
    </source>
</reference>
<feature type="chain" id="PRO_5034122128" description="L-ascorbate oxidase" evidence="5">
    <location>
        <begin position="20"/>
        <end position="586"/>
    </location>
</feature>
<sequence length="586" mass="65627">MLSRIILFILSCFAVLATSHRVVKHDETFVPDIILRVTWENVSQPCVPTKPVALVNGTSPGPAIYLEEEVTTWIRIYNDMPNQNLTMHWHGLTMALFPFSDGTPQAAQWPIPAMHFFDYEIRVPAGMAGTYYYHSHVGIQAVSVNGPLIVKDKGRPPYDYDEERIIHFTDVFNGTNAGVTDGVLADPITFTETAGILINGKGGGVASGYPCNSSLSVIDVEPGKTYRLRFIGATALTFSSFAIEGHDVLTVIEADGQYTKPVDVSFMQVTTGQTFSALLRTRDDIKSGQFYMQVESRERPVNATNYAILNYRHGLKPSEPLYPPVTPPLTLPPTDVNWLEYTLEPLVDDDFPTLEEVTRRIYIDVQQVSVNGRKRYFFNNVTWTSAIPSEPYLVSLYKNDGIEFPSMERALANGGVDPVVHAWPAQIGEVLEIVLQNVCDGTGEATGGFDTHPFHAHGLHFYDIGSGNGTYDFEENEKRMQGWHPALRDTTPLFRYLTDGVPGTRMGWRAWRLRIQDPGVWMIHCHIEAHMAMGMQMVWVFGNHTEVLKLPINDVTGYLTYGGNVAGNETHWPVVVEVNDDWMNHQ</sequence>
<dbReference type="SUPFAM" id="SSF49503">
    <property type="entry name" value="Cupredoxins"/>
    <property type="match status" value="3"/>
</dbReference>
<evidence type="ECO:0000259" key="7">
    <source>
        <dbReference type="Pfam" id="PF07731"/>
    </source>
</evidence>
<feature type="domain" description="Plastocyanin-like" evidence="8">
    <location>
        <begin position="37"/>
        <end position="153"/>
    </location>
</feature>
<dbReference type="Pfam" id="PF07732">
    <property type="entry name" value="Cu-oxidase_3"/>
    <property type="match status" value="1"/>
</dbReference>
<dbReference type="InterPro" id="IPR035666">
    <property type="entry name" value="MCO_CuRO_3"/>
</dbReference>
<dbReference type="InterPro" id="IPR008972">
    <property type="entry name" value="Cupredoxin"/>
</dbReference>
<dbReference type="PROSITE" id="PS00079">
    <property type="entry name" value="MULTICOPPER_OXIDASE1"/>
    <property type="match status" value="1"/>
</dbReference>
<evidence type="ECO:0008006" key="11">
    <source>
        <dbReference type="Google" id="ProtNLM"/>
    </source>
</evidence>
<keyword evidence="5" id="KW-0732">Signal</keyword>
<organism evidence="9 10">
    <name type="scientific">Aspergillus hiratsukae</name>
    <dbReference type="NCBI Taxonomy" id="1194566"/>
    <lineage>
        <taxon>Eukaryota</taxon>
        <taxon>Fungi</taxon>
        <taxon>Dikarya</taxon>
        <taxon>Ascomycota</taxon>
        <taxon>Pezizomycotina</taxon>
        <taxon>Eurotiomycetes</taxon>
        <taxon>Eurotiomycetidae</taxon>
        <taxon>Eurotiales</taxon>
        <taxon>Aspergillaceae</taxon>
        <taxon>Aspergillus</taxon>
        <taxon>Aspergillus subgen. Fumigati</taxon>
    </lineage>
</organism>
<dbReference type="CDD" id="cd13895">
    <property type="entry name" value="CuRO_3_AAO_like_2"/>
    <property type="match status" value="1"/>
</dbReference>
<evidence type="ECO:0000256" key="4">
    <source>
        <dbReference type="ARBA" id="ARBA00023008"/>
    </source>
</evidence>
<evidence type="ECO:0000256" key="5">
    <source>
        <dbReference type="SAM" id="SignalP"/>
    </source>
</evidence>
<evidence type="ECO:0000313" key="9">
    <source>
        <dbReference type="EMBL" id="KAF7171255.1"/>
    </source>
</evidence>
<keyword evidence="2" id="KW-0479">Metal-binding</keyword>
<feature type="signal peptide" evidence="5">
    <location>
        <begin position="1"/>
        <end position="19"/>
    </location>
</feature>
<dbReference type="InterPro" id="IPR011707">
    <property type="entry name" value="Cu-oxidase-like_N"/>
</dbReference>
<dbReference type="Pfam" id="PF00394">
    <property type="entry name" value="Cu-oxidase"/>
    <property type="match status" value="1"/>
</dbReference>
<evidence type="ECO:0000313" key="10">
    <source>
        <dbReference type="Proteomes" id="UP000662466"/>
    </source>
</evidence>
<name>A0A8H6QCN1_9EURO</name>
<comment type="caution">
    <text evidence="9">The sequence shown here is derived from an EMBL/GenBank/DDBJ whole genome shotgun (WGS) entry which is preliminary data.</text>
</comment>
<dbReference type="InterPro" id="IPR011706">
    <property type="entry name" value="Cu-oxidase_C"/>
</dbReference>
<gene>
    <name evidence="9" type="ORF">CNMCM6106_005722</name>
</gene>
<protein>
    <recommendedName>
        <fullName evidence="11">L-ascorbate oxidase</fullName>
    </recommendedName>
</protein>
<dbReference type="AlphaFoldDB" id="A0A8H6QCN1"/>
<dbReference type="NCBIfam" id="TIGR03390">
    <property type="entry name" value="ascorbOXfungal"/>
    <property type="match status" value="1"/>
</dbReference>
<dbReference type="Pfam" id="PF07731">
    <property type="entry name" value="Cu-oxidase_2"/>
    <property type="match status" value="1"/>
</dbReference>
<proteinExistence type="inferred from homology"/>
<dbReference type="InterPro" id="IPR033138">
    <property type="entry name" value="Cu_oxidase_CS"/>
</dbReference>
<dbReference type="PANTHER" id="PTHR11709:SF394">
    <property type="entry name" value="FI03373P-RELATED"/>
    <property type="match status" value="1"/>
</dbReference>
<feature type="domain" description="Plastocyanin-like" evidence="6">
    <location>
        <begin position="164"/>
        <end position="313"/>
    </location>
</feature>
<keyword evidence="3" id="KW-0560">Oxidoreductase</keyword>
<dbReference type="InterPro" id="IPR017762">
    <property type="entry name" value="Multicopper_oxidase_fun"/>
</dbReference>
<evidence type="ECO:0000256" key="2">
    <source>
        <dbReference type="ARBA" id="ARBA00022723"/>
    </source>
</evidence>
<dbReference type="PROSITE" id="PS00080">
    <property type="entry name" value="MULTICOPPER_OXIDASE2"/>
    <property type="match status" value="1"/>
</dbReference>
<keyword evidence="4" id="KW-0186">Copper</keyword>
<feature type="domain" description="Plastocyanin-like" evidence="7">
    <location>
        <begin position="423"/>
        <end position="540"/>
    </location>
</feature>
<dbReference type="Gene3D" id="2.60.40.420">
    <property type="entry name" value="Cupredoxins - blue copper proteins"/>
    <property type="match status" value="3"/>
</dbReference>